<dbReference type="Proteomes" id="UP000018542">
    <property type="component" value="Chromosome"/>
</dbReference>
<dbReference type="EMBL" id="CP006912">
    <property type="protein sequence ID" value="AHB47655.1"/>
    <property type="molecule type" value="Genomic_DNA"/>
</dbReference>
<dbReference type="OrthoDB" id="581532at2"/>
<dbReference type="Pfam" id="PF03476">
    <property type="entry name" value="MOSC_N"/>
    <property type="match status" value="1"/>
</dbReference>
<dbReference type="GO" id="GO:0003824">
    <property type="term" value="F:catalytic activity"/>
    <property type="evidence" value="ECO:0007669"/>
    <property type="project" value="InterPro"/>
</dbReference>
<dbReference type="GO" id="GO:0030151">
    <property type="term" value="F:molybdenum ion binding"/>
    <property type="evidence" value="ECO:0007669"/>
    <property type="project" value="InterPro"/>
</dbReference>
<dbReference type="RefSeq" id="WP_023786069.1">
    <property type="nucleotide sequence ID" value="NC_022997.1"/>
</dbReference>
<feature type="domain" description="MOSC" evidence="1">
    <location>
        <begin position="103"/>
        <end position="251"/>
    </location>
</feature>
<dbReference type="GO" id="GO:0030170">
    <property type="term" value="F:pyridoxal phosphate binding"/>
    <property type="evidence" value="ECO:0007669"/>
    <property type="project" value="InterPro"/>
</dbReference>
<dbReference type="PATRIC" id="fig|1029756.8.peg.682"/>
<dbReference type="Pfam" id="PF03473">
    <property type="entry name" value="MOSC"/>
    <property type="match status" value="1"/>
</dbReference>
<name>V5SCA2_9HYPH</name>
<proteinExistence type="predicted"/>
<protein>
    <submittedName>
        <fullName evidence="2">Molybdenum cofactor sulfurase</fullName>
    </submittedName>
</protein>
<dbReference type="InterPro" id="IPR005302">
    <property type="entry name" value="MoCF_Sase_C"/>
</dbReference>
<sequence>MTGTLTGIYRYPVKGLSAQRLDRATLTAGETLPLDRAWAIENGPGRFDPENPRHLPKVAFLMLMRDERLASLDARFEEKNSRLVLLRGGRQVASGDLTTRSGRQIVEQFMAAFMGPSLRGPPRIVSAPGHSFTDTAAKWLHVINLASVRELERIVGRPIDPLRFRPNLIVDGFEPWAEFAWLGREIGIGPARLSVTARTERCAATNVDPATGARDMDIPAVLQRKRGHSDFGVYAEVRTGEEIATGDPVVI</sequence>
<dbReference type="SUPFAM" id="SSF50800">
    <property type="entry name" value="PK beta-barrel domain-like"/>
    <property type="match status" value="1"/>
</dbReference>
<organism evidence="2 3">
    <name type="scientific">Hyphomicrobium nitrativorans NL23</name>
    <dbReference type="NCBI Taxonomy" id="1029756"/>
    <lineage>
        <taxon>Bacteria</taxon>
        <taxon>Pseudomonadati</taxon>
        <taxon>Pseudomonadota</taxon>
        <taxon>Alphaproteobacteria</taxon>
        <taxon>Hyphomicrobiales</taxon>
        <taxon>Hyphomicrobiaceae</taxon>
        <taxon>Hyphomicrobium</taxon>
    </lineage>
</organism>
<evidence type="ECO:0000313" key="2">
    <source>
        <dbReference type="EMBL" id="AHB47655.1"/>
    </source>
</evidence>
<dbReference type="KEGG" id="hni:W911_03245"/>
<dbReference type="InterPro" id="IPR005303">
    <property type="entry name" value="MOCOS_middle"/>
</dbReference>
<dbReference type="HOGENOM" id="CLU_028286_5_0_5"/>
<evidence type="ECO:0000259" key="1">
    <source>
        <dbReference type="PROSITE" id="PS51340"/>
    </source>
</evidence>
<keyword evidence="3" id="KW-1185">Reference proteome</keyword>
<reference evidence="2 3" key="1">
    <citation type="journal article" date="2014" name="Genome Announc.">
        <title>Complete Genome Sequence of Hyphomicrobium nitrativorans Strain NL23, a Denitrifying Bacterium Isolated from Biofilm of a Methanol-Fed Denitrification System Treating Seawater at the Montreal Biodome.</title>
        <authorList>
            <person name="Martineau C."/>
            <person name="Villeneuve C."/>
            <person name="Mauffrey F."/>
            <person name="Villemur R."/>
        </authorList>
    </citation>
    <scope>NUCLEOTIDE SEQUENCE [LARGE SCALE GENOMIC DNA]</scope>
    <source>
        <strain evidence="2">NL23</strain>
    </source>
</reference>
<dbReference type="AlphaFoldDB" id="V5SCA2"/>
<gene>
    <name evidence="2" type="ORF">W911_03245</name>
</gene>
<dbReference type="InterPro" id="IPR011037">
    <property type="entry name" value="Pyrv_Knase-like_insert_dom_sf"/>
</dbReference>
<dbReference type="Gene3D" id="2.40.33.20">
    <property type="entry name" value="PK beta-barrel domain-like"/>
    <property type="match status" value="1"/>
</dbReference>
<accession>V5SCA2</accession>
<evidence type="ECO:0000313" key="3">
    <source>
        <dbReference type="Proteomes" id="UP000018542"/>
    </source>
</evidence>
<dbReference type="PROSITE" id="PS51340">
    <property type="entry name" value="MOSC"/>
    <property type="match status" value="1"/>
</dbReference>